<organism evidence="6 7">
    <name type="scientific">Colwellia ponticola</name>
    <dbReference type="NCBI Taxonomy" id="2304625"/>
    <lineage>
        <taxon>Bacteria</taxon>
        <taxon>Pseudomonadati</taxon>
        <taxon>Pseudomonadota</taxon>
        <taxon>Gammaproteobacteria</taxon>
        <taxon>Alteromonadales</taxon>
        <taxon>Colwelliaceae</taxon>
        <taxon>Colwellia</taxon>
    </lineage>
</organism>
<dbReference type="Pfam" id="PF00126">
    <property type="entry name" value="HTH_1"/>
    <property type="match status" value="1"/>
</dbReference>
<evidence type="ECO:0000256" key="3">
    <source>
        <dbReference type="ARBA" id="ARBA00023125"/>
    </source>
</evidence>
<comment type="similarity">
    <text evidence="1">Belongs to the LysR transcriptional regulatory family.</text>
</comment>
<dbReference type="FunFam" id="1.10.10.10:FF:000001">
    <property type="entry name" value="LysR family transcriptional regulator"/>
    <property type="match status" value="1"/>
</dbReference>
<dbReference type="RefSeq" id="WP_138623802.1">
    <property type="nucleotide sequence ID" value="NZ_SZVP01000012.1"/>
</dbReference>
<accession>A0A8H2JKQ3</accession>
<dbReference type="SUPFAM" id="SSF46785">
    <property type="entry name" value="Winged helix' DNA-binding domain"/>
    <property type="match status" value="1"/>
</dbReference>
<keyword evidence="2" id="KW-0805">Transcription regulation</keyword>
<evidence type="ECO:0000313" key="6">
    <source>
        <dbReference type="EMBL" id="TMM43959.1"/>
    </source>
</evidence>
<protein>
    <submittedName>
        <fullName evidence="6">LysR family transcriptional regulator</fullName>
    </submittedName>
</protein>
<feature type="domain" description="HTH lysR-type" evidence="5">
    <location>
        <begin position="2"/>
        <end position="59"/>
    </location>
</feature>
<dbReference type="Proteomes" id="UP000307702">
    <property type="component" value="Unassembled WGS sequence"/>
</dbReference>
<dbReference type="GO" id="GO:0000976">
    <property type="term" value="F:transcription cis-regulatory region binding"/>
    <property type="evidence" value="ECO:0007669"/>
    <property type="project" value="TreeGrafter"/>
</dbReference>
<proteinExistence type="inferred from homology"/>
<evidence type="ECO:0000313" key="7">
    <source>
        <dbReference type="Proteomes" id="UP000307702"/>
    </source>
</evidence>
<dbReference type="PANTHER" id="PTHR30126:SF99">
    <property type="entry name" value="TRANSCRIPTIONAL REGULATOR LYSR FAMILY"/>
    <property type="match status" value="1"/>
</dbReference>
<dbReference type="InterPro" id="IPR036388">
    <property type="entry name" value="WH-like_DNA-bd_sf"/>
</dbReference>
<keyword evidence="3" id="KW-0238">DNA-binding</keyword>
<dbReference type="Pfam" id="PF03466">
    <property type="entry name" value="LysR_substrate"/>
    <property type="match status" value="1"/>
</dbReference>
<dbReference type="EMBL" id="SZVP01000012">
    <property type="protein sequence ID" value="TMM43959.1"/>
    <property type="molecule type" value="Genomic_DNA"/>
</dbReference>
<keyword evidence="7" id="KW-1185">Reference proteome</keyword>
<reference evidence="6 7" key="1">
    <citation type="submission" date="2019-05" db="EMBL/GenBank/DDBJ databases">
        <title>Colwellia ponticola sp. nov., isolated from seawater.</title>
        <authorList>
            <person name="Yoon J.-H."/>
        </authorList>
    </citation>
    <scope>NUCLEOTIDE SEQUENCE [LARGE SCALE GENOMIC DNA]</scope>
    <source>
        <strain evidence="6 7">OISW-25</strain>
    </source>
</reference>
<dbReference type="PRINTS" id="PR00039">
    <property type="entry name" value="HTHLYSR"/>
</dbReference>
<dbReference type="GO" id="GO:0003700">
    <property type="term" value="F:DNA-binding transcription factor activity"/>
    <property type="evidence" value="ECO:0007669"/>
    <property type="project" value="InterPro"/>
</dbReference>
<dbReference type="SUPFAM" id="SSF53850">
    <property type="entry name" value="Periplasmic binding protein-like II"/>
    <property type="match status" value="1"/>
</dbReference>
<evidence type="ECO:0000259" key="5">
    <source>
        <dbReference type="PROSITE" id="PS50931"/>
    </source>
</evidence>
<sequence>MINLTWLKTFCYLVDIGHFTKTADKLFMTQSGVSQHIKKLEQQVGTLLLVRAGKSFSLTDAGLKLYQQGKQLLKTAEEITTSIKHDDPLVGTVKITTPGSVGLKLYPQLLTVQQRQPSLIIDYRFAPNASIEHQLLDRQVDIGLLTEQTKSANLVSTPIAVEPLVLITSSKINNINWQTLVDIGFIGHPDGEYHCQQLLSNNYPQFEHISQFKATGFSNQISLILEPVSRGLGFTVLPLHAVNAFHNVEAIKVHHLKNTVNETLYLCQNRLAFESNRIQYIKSLIIDFIA</sequence>
<gene>
    <name evidence="6" type="ORF">FCS21_12260</name>
</gene>
<comment type="caution">
    <text evidence="6">The sequence shown here is derived from an EMBL/GenBank/DDBJ whole genome shotgun (WGS) entry which is preliminary data.</text>
</comment>
<dbReference type="CDD" id="cd05466">
    <property type="entry name" value="PBP2_LTTR_substrate"/>
    <property type="match status" value="1"/>
</dbReference>
<name>A0A8H2JKQ3_9GAMM</name>
<dbReference type="PANTHER" id="PTHR30126">
    <property type="entry name" value="HTH-TYPE TRANSCRIPTIONAL REGULATOR"/>
    <property type="match status" value="1"/>
</dbReference>
<dbReference type="PROSITE" id="PS50931">
    <property type="entry name" value="HTH_LYSR"/>
    <property type="match status" value="1"/>
</dbReference>
<dbReference type="InterPro" id="IPR036390">
    <property type="entry name" value="WH_DNA-bd_sf"/>
</dbReference>
<dbReference type="AlphaFoldDB" id="A0A8H2JKQ3"/>
<dbReference type="InterPro" id="IPR005119">
    <property type="entry name" value="LysR_subst-bd"/>
</dbReference>
<dbReference type="OrthoDB" id="5289754at2"/>
<evidence type="ECO:0000256" key="2">
    <source>
        <dbReference type="ARBA" id="ARBA00023015"/>
    </source>
</evidence>
<keyword evidence="4" id="KW-0804">Transcription</keyword>
<dbReference type="Gene3D" id="3.40.190.10">
    <property type="entry name" value="Periplasmic binding protein-like II"/>
    <property type="match status" value="2"/>
</dbReference>
<evidence type="ECO:0000256" key="4">
    <source>
        <dbReference type="ARBA" id="ARBA00023163"/>
    </source>
</evidence>
<dbReference type="Gene3D" id="1.10.10.10">
    <property type="entry name" value="Winged helix-like DNA-binding domain superfamily/Winged helix DNA-binding domain"/>
    <property type="match status" value="1"/>
</dbReference>
<dbReference type="InterPro" id="IPR000847">
    <property type="entry name" value="LysR_HTH_N"/>
</dbReference>
<evidence type="ECO:0000256" key="1">
    <source>
        <dbReference type="ARBA" id="ARBA00009437"/>
    </source>
</evidence>